<dbReference type="AlphaFoldDB" id="A0A1X2AX51"/>
<dbReference type="RefSeq" id="WP_085253494.1">
    <property type="nucleotide sequence ID" value="NZ_CAJMWJ010000001.1"/>
</dbReference>
<keyword evidence="2" id="KW-0812">Transmembrane</keyword>
<sequence>MKLLGRKKGHEEGADAPTARDTAGSGPAADAASGVAQGARKTGPKGRPTPKRSEARRNTRKGPVVPAPMTASEARARRKTLAGPKLSREERRAEKAASRARMTERRERMMAGEEAYLLPRDQGPVKRYVRDVVDARRNVLGLFMPSALALLFVMFAVPQLQFYMSPAMLVLMAVMTIDGIILGRKVGKLVDAKFPDNTESHWKLGIYAAGRASQMRRMRAPRPQVERGANVG</sequence>
<evidence type="ECO:0000313" key="3">
    <source>
        <dbReference type="EMBL" id="ORW55862.1"/>
    </source>
</evidence>
<organism evidence="3 4">
    <name type="scientific">Mycobacterium riyadhense</name>
    <dbReference type="NCBI Taxonomy" id="486698"/>
    <lineage>
        <taxon>Bacteria</taxon>
        <taxon>Bacillati</taxon>
        <taxon>Actinomycetota</taxon>
        <taxon>Actinomycetes</taxon>
        <taxon>Mycobacteriales</taxon>
        <taxon>Mycobacteriaceae</taxon>
        <taxon>Mycobacterium</taxon>
    </lineage>
</organism>
<dbReference type="InterPro" id="IPR021403">
    <property type="entry name" value="DUF3043"/>
</dbReference>
<proteinExistence type="predicted"/>
<feature type="compositionally biased region" description="Low complexity" evidence="1">
    <location>
        <begin position="23"/>
        <end position="39"/>
    </location>
</feature>
<accession>A0A1X2AX51</accession>
<name>A0A1X2AX51_9MYCO</name>
<reference evidence="3 4" key="1">
    <citation type="submission" date="2016-01" db="EMBL/GenBank/DDBJ databases">
        <title>The new phylogeny of the genus Mycobacterium.</title>
        <authorList>
            <person name="Tarcisio F."/>
            <person name="Conor M."/>
            <person name="Antonella G."/>
            <person name="Elisabetta G."/>
            <person name="Giulia F.S."/>
            <person name="Sara T."/>
            <person name="Anna F."/>
            <person name="Clotilde B."/>
            <person name="Roberto B."/>
            <person name="Veronica D.S."/>
            <person name="Fabio R."/>
            <person name="Monica P."/>
            <person name="Olivier J."/>
            <person name="Enrico T."/>
            <person name="Nicola S."/>
        </authorList>
    </citation>
    <scope>NUCLEOTIDE SEQUENCE [LARGE SCALE GENOMIC DNA]</scope>
    <source>
        <strain evidence="3 4">DSM 45176</strain>
    </source>
</reference>
<keyword evidence="2" id="KW-0472">Membrane</keyword>
<gene>
    <name evidence="3" type="ORF">AWC22_07350</name>
</gene>
<keyword evidence="2" id="KW-1133">Transmembrane helix</keyword>
<protein>
    <recommendedName>
        <fullName evidence="5">DUF3043 domain-containing protein</fullName>
    </recommendedName>
</protein>
<dbReference type="OrthoDB" id="5194448at2"/>
<dbReference type="GeneID" id="93495494"/>
<evidence type="ECO:0000256" key="2">
    <source>
        <dbReference type="SAM" id="Phobius"/>
    </source>
</evidence>
<comment type="caution">
    <text evidence="3">The sequence shown here is derived from an EMBL/GenBank/DDBJ whole genome shotgun (WGS) entry which is preliminary data.</text>
</comment>
<evidence type="ECO:0000313" key="4">
    <source>
        <dbReference type="Proteomes" id="UP000193087"/>
    </source>
</evidence>
<feature type="transmembrane region" description="Helical" evidence="2">
    <location>
        <begin position="139"/>
        <end position="157"/>
    </location>
</feature>
<feature type="region of interest" description="Disordered" evidence="1">
    <location>
        <begin position="1"/>
        <end position="105"/>
    </location>
</feature>
<dbReference type="Pfam" id="PF11241">
    <property type="entry name" value="DUF3043"/>
    <property type="match status" value="1"/>
</dbReference>
<dbReference type="Proteomes" id="UP000193087">
    <property type="component" value="Unassembled WGS sequence"/>
</dbReference>
<keyword evidence="4" id="KW-1185">Reference proteome</keyword>
<feature type="compositionally biased region" description="Basic and acidic residues" evidence="1">
    <location>
        <begin position="86"/>
        <end position="105"/>
    </location>
</feature>
<dbReference type="STRING" id="486698.AWC22_07350"/>
<dbReference type="EMBL" id="LQPQ01000258">
    <property type="protein sequence ID" value="ORW55862.1"/>
    <property type="molecule type" value="Genomic_DNA"/>
</dbReference>
<evidence type="ECO:0008006" key="5">
    <source>
        <dbReference type="Google" id="ProtNLM"/>
    </source>
</evidence>
<evidence type="ECO:0000256" key="1">
    <source>
        <dbReference type="SAM" id="MobiDB-lite"/>
    </source>
</evidence>
<feature type="transmembrane region" description="Helical" evidence="2">
    <location>
        <begin position="163"/>
        <end position="183"/>
    </location>
</feature>